<evidence type="ECO:0000313" key="1">
    <source>
        <dbReference type="EMBL" id="KKU26811.1"/>
    </source>
</evidence>
<name>A0A0G1P258_9BACT</name>
<organism evidence="1 2">
    <name type="scientific">Candidatus Magasanikbacteria bacterium GW2011_GWA2_46_17</name>
    <dbReference type="NCBI Taxonomy" id="1619042"/>
    <lineage>
        <taxon>Bacteria</taxon>
        <taxon>Candidatus Magasanikiibacteriota</taxon>
    </lineage>
</organism>
<comment type="caution">
    <text evidence="1">The sequence shown here is derived from an EMBL/GenBank/DDBJ whole genome shotgun (WGS) entry which is preliminary data.</text>
</comment>
<dbReference type="AlphaFoldDB" id="A0A0G1P258"/>
<dbReference type="EMBL" id="LCMA01000006">
    <property type="protein sequence ID" value="KKU26811.1"/>
    <property type="molecule type" value="Genomic_DNA"/>
</dbReference>
<protein>
    <submittedName>
        <fullName evidence="1">Uncharacterized protein</fullName>
    </submittedName>
</protein>
<evidence type="ECO:0000313" key="2">
    <source>
        <dbReference type="Proteomes" id="UP000034175"/>
    </source>
</evidence>
<accession>A0A0G1P258</accession>
<dbReference type="Proteomes" id="UP000034175">
    <property type="component" value="Unassembled WGS sequence"/>
</dbReference>
<sequence>MFVGIKKSWVEILMVFCLIEMRYNTLYEY</sequence>
<proteinExistence type="predicted"/>
<gene>
    <name evidence="1" type="ORF">UX39_C0006G0023</name>
</gene>
<reference evidence="1 2" key="1">
    <citation type="journal article" date="2015" name="Nature">
        <title>rRNA introns, odd ribosomes, and small enigmatic genomes across a large radiation of phyla.</title>
        <authorList>
            <person name="Brown C.T."/>
            <person name="Hug L.A."/>
            <person name="Thomas B.C."/>
            <person name="Sharon I."/>
            <person name="Castelle C.J."/>
            <person name="Singh A."/>
            <person name="Wilkins M.J."/>
            <person name="Williams K.H."/>
            <person name="Banfield J.F."/>
        </authorList>
    </citation>
    <scope>NUCLEOTIDE SEQUENCE [LARGE SCALE GENOMIC DNA]</scope>
</reference>